<evidence type="ECO:0000256" key="13">
    <source>
        <dbReference type="SAM" id="Phobius"/>
    </source>
</evidence>
<evidence type="ECO:0000256" key="3">
    <source>
        <dbReference type="ARBA" id="ARBA00012438"/>
    </source>
</evidence>
<dbReference type="OrthoDB" id="3436at2"/>
<dbReference type="SMART" id="SM00304">
    <property type="entry name" value="HAMP"/>
    <property type="match status" value="1"/>
</dbReference>
<dbReference type="InterPro" id="IPR003661">
    <property type="entry name" value="HisK_dim/P_dom"/>
</dbReference>
<dbReference type="InterPro" id="IPR003660">
    <property type="entry name" value="HAMP_dom"/>
</dbReference>
<dbReference type="CDD" id="cd06225">
    <property type="entry name" value="HAMP"/>
    <property type="match status" value="1"/>
</dbReference>
<dbReference type="GO" id="GO:0005886">
    <property type="term" value="C:plasma membrane"/>
    <property type="evidence" value="ECO:0007669"/>
    <property type="project" value="UniProtKB-SubCell"/>
</dbReference>
<protein>
    <recommendedName>
        <fullName evidence="3">histidine kinase</fullName>
        <ecNumber evidence="3">2.7.13.3</ecNumber>
    </recommendedName>
</protein>
<evidence type="ECO:0000256" key="4">
    <source>
        <dbReference type="ARBA" id="ARBA00022475"/>
    </source>
</evidence>
<reference evidence="16 17" key="1">
    <citation type="submission" date="2019-03" db="EMBL/GenBank/DDBJ databases">
        <title>Genomic Encyclopedia of Type Strains, Phase IV (KMG-IV): sequencing the most valuable type-strain genomes for metagenomic binning, comparative biology and taxonomic classification.</title>
        <authorList>
            <person name="Goeker M."/>
        </authorList>
    </citation>
    <scope>NUCLEOTIDE SEQUENCE [LARGE SCALE GENOMIC DNA]</scope>
    <source>
        <strain evidence="16 17">DSM 28697</strain>
    </source>
</reference>
<feature type="domain" description="Histidine kinase" evidence="14">
    <location>
        <begin position="258"/>
        <end position="474"/>
    </location>
</feature>
<dbReference type="PROSITE" id="PS50109">
    <property type="entry name" value="HIS_KIN"/>
    <property type="match status" value="1"/>
</dbReference>
<keyword evidence="8 16" id="KW-0418">Kinase</keyword>
<keyword evidence="17" id="KW-1185">Reference proteome</keyword>
<dbReference type="AlphaFoldDB" id="A0A4V6PWK0"/>
<keyword evidence="10" id="KW-0902">Two-component regulatory system</keyword>
<dbReference type="GO" id="GO:0000156">
    <property type="term" value="F:phosphorelay response regulator activity"/>
    <property type="evidence" value="ECO:0007669"/>
    <property type="project" value="TreeGrafter"/>
</dbReference>
<dbReference type="GO" id="GO:0030295">
    <property type="term" value="F:protein kinase activator activity"/>
    <property type="evidence" value="ECO:0007669"/>
    <property type="project" value="TreeGrafter"/>
</dbReference>
<dbReference type="InterPro" id="IPR036890">
    <property type="entry name" value="HATPase_C_sf"/>
</dbReference>
<keyword evidence="9" id="KW-0067">ATP-binding</keyword>
<dbReference type="FunFam" id="3.30.565.10:FF:000006">
    <property type="entry name" value="Sensor histidine kinase WalK"/>
    <property type="match status" value="1"/>
</dbReference>
<accession>A0A4V6PWK0</accession>
<comment type="caution">
    <text evidence="16">The sequence shown here is derived from an EMBL/GenBank/DDBJ whole genome shotgun (WGS) entry which is preliminary data.</text>
</comment>
<dbReference type="PANTHER" id="PTHR42878:SF7">
    <property type="entry name" value="SENSOR HISTIDINE KINASE GLRK"/>
    <property type="match status" value="1"/>
</dbReference>
<dbReference type="GO" id="GO:0005524">
    <property type="term" value="F:ATP binding"/>
    <property type="evidence" value="ECO:0007669"/>
    <property type="project" value="UniProtKB-KW"/>
</dbReference>
<dbReference type="SMART" id="SM00387">
    <property type="entry name" value="HATPase_c"/>
    <property type="match status" value="1"/>
</dbReference>
<dbReference type="GO" id="GO:0007234">
    <property type="term" value="P:osmosensory signaling via phosphorelay pathway"/>
    <property type="evidence" value="ECO:0007669"/>
    <property type="project" value="TreeGrafter"/>
</dbReference>
<dbReference type="CDD" id="cd00082">
    <property type="entry name" value="HisKA"/>
    <property type="match status" value="1"/>
</dbReference>
<dbReference type="GO" id="GO:0000155">
    <property type="term" value="F:phosphorelay sensor kinase activity"/>
    <property type="evidence" value="ECO:0007669"/>
    <property type="project" value="InterPro"/>
</dbReference>
<evidence type="ECO:0000313" key="16">
    <source>
        <dbReference type="EMBL" id="TDQ42227.1"/>
    </source>
</evidence>
<dbReference type="SMART" id="SM00388">
    <property type="entry name" value="HisKA"/>
    <property type="match status" value="1"/>
</dbReference>
<comment type="catalytic activity">
    <reaction evidence="1">
        <text>ATP + protein L-histidine = ADP + protein N-phospho-L-histidine.</text>
        <dbReference type="EC" id="2.7.13.3"/>
    </reaction>
</comment>
<feature type="transmembrane region" description="Helical" evidence="13">
    <location>
        <begin position="12"/>
        <end position="34"/>
    </location>
</feature>
<proteinExistence type="predicted"/>
<feature type="coiled-coil region" evidence="12">
    <location>
        <begin position="358"/>
        <end position="385"/>
    </location>
</feature>
<dbReference type="Gene3D" id="1.10.287.130">
    <property type="match status" value="1"/>
</dbReference>
<evidence type="ECO:0000256" key="9">
    <source>
        <dbReference type="ARBA" id="ARBA00022840"/>
    </source>
</evidence>
<dbReference type="Pfam" id="PF02518">
    <property type="entry name" value="HATPase_c"/>
    <property type="match status" value="1"/>
</dbReference>
<organism evidence="16 17">
    <name type="scientific">Aureibacillus halotolerans</name>
    <dbReference type="NCBI Taxonomy" id="1508390"/>
    <lineage>
        <taxon>Bacteria</taxon>
        <taxon>Bacillati</taxon>
        <taxon>Bacillota</taxon>
        <taxon>Bacilli</taxon>
        <taxon>Bacillales</taxon>
        <taxon>Bacillaceae</taxon>
        <taxon>Aureibacillus</taxon>
    </lineage>
</organism>
<dbReference type="EMBL" id="SNYJ01000002">
    <property type="protein sequence ID" value="TDQ42227.1"/>
    <property type="molecule type" value="Genomic_DNA"/>
</dbReference>
<dbReference type="PRINTS" id="PR00344">
    <property type="entry name" value="BCTRLSENSOR"/>
</dbReference>
<dbReference type="PROSITE" id="PS50885">
    <property type="entry name" value="HAMP"/>
    <property type="match status" value="1"/>
</dbReference>
<keyword evidence="12" id="KW-0175">Coiled coil</keyword>
<evidence type="ECO:0000313" key="17">
    <source>
        <dbReference type="Proteomes" id="UP000295632"/>
    </source>
</evidence>
<keyword evidence="4" id="KW-1003">Cell membrane</keyword>
<dbReference type="Pfam" id="PF00512">
    <property type="entry name" value="HisKA"/>
    <property type="match status" value="1"/>
</dbReference>
<dbReference type="PANTHER" id="PTHR42878">
    <property type="entry name" value="TWO-COMPONENT HISTIDINE KINASE"/>
    <property type="match status" value="1"/>
</dbReference>
<keyword evidence="7" id="KW-0547">Nucleotide-binding</keyword>
<evidence type="ECO:0000256" key="2">
    <source>
        <dbReference type="ARBA" id="ARBA00004651"/>
    </source>
</evidence>
<dbReference type="FunFam" id="1.10.287.130:FF:000001">
    <property type="entry name" value="Two-component sensor histidine kinase"/>
    <property type="match status" value="1"/>
</dbReference>
<dbReference type="SUPFAM" id="SSF47384">
    <property type="entry name" value="Homodimeric domain of signal transducing histidine kinase"/>
    <property type="match status" value="1"/>
</dbReference>
<evidence type="ECO:0000256" key="7">
    <source>
        <dbReference type="ARBA" id="ARBA00022741"/>
    </source>
</evidence>
<keyword evidence="5" id="KW-0597">Phosphoprotein</keyword>
<feature type="domain" description="HAMP" evidence="15">
    <location>
        <begin position="191"/>
        <end position="243"/>
    </location>
</feature>
<evidence type="ECO:0000259" key="15">
    <source>
        <dbReference type="PROSITE" id="PS50885"/>
    </source>
</evidence>
<dbReference type="InterPro" id="IPR004358">
    <property type="entry name" value="Sig_transdc_His_kin-like_C"/>
</dbReference>
<comment type="subcellular location">
    <subcellularLocation>
        <location evidence="2">Cell membrane</location>
        <topology evidence="2">Multi-pass membrane protein</topology>
    </subcellularLocation>
</comment>
<keyword evidence="11 13" id="KW-0472">Membrane</keyword>
<evidence type="ECO:0000256" key="12">
    <source>
        <dbReference type="SAM" id="Coils"/>
    </source>
</evidence>
<evidence type="ECO:0000259" key="14">
    <source>
        <dbReference type="PROSITE" id="PS50109"/>
    </source>
</evidence>
<evidence type="ECO:0000256" key="1">
    <source>
        <dbReference type="ARBA" id="ARBA00000085"/>
    </source>
</evidence>
<dbReference type="Gene3D" id="1.10.8.500">
    <property type="entry name" value="HAMP domain in histidine kinase"/>
    <property type="match status" value="1"/>
</dbReference>
<evidence type="ECO:0000256" key="6">
    <source>
        <dbReference type="ARBA" id="ARBA00022679"/>
    </source>
</evidence>
<dbReference type="Gene3D" id="3.30.450.20">
    <property type="entry name" value="PAS domain"/>
    <property type="match status" value="1"/>
</dbReference>
<dbReference type="InterPro" id="IPR003594">
    <property type="entry name" value="HATPase_dom"/>
</dbReference>
<dbReference type="RefSeq" id="WP_133579114.1">
    <property type="nucleotide sequence ID" value="NZ_SNYJ01000002.1"/>
</dbReference>
<dbReference type="InterPro" id="IPR036097">
    <property type="entry name" value="HisK_dim/P_sf"/>
</dbReference>
<evidence type="ECO:0000256" key="8">
    <source>
        <dbReference type="ARBA" id="ARBA00022777"/>
    </source>
</evidence>
<dbReference type="SUPFAM" id="SSF158472">
    <property type="entry name" value="HAMP domain-like"/>
    <property type="match status" value="1"/>
</dbReference>
<dbReference type="InterPro" id="IPR005467">
    <property type="entry name" value="His_kinase_dom"/>
</dbReference>
<dbReference type="EC" id="2.7.13.3" evidence="3"/>
<keyword evidence="13" id="KW-1133">Transmembrane helix</keyword>
<evidence type="ECO:0000256" key="11">
    <source>
        <dbReference type="ARBA" id="ARBA00023136"/>
    </source>
</evidence>
<keyword evidence="6" id="KW-0808">Transferase</keyword>
<dbReference type="Pfam" id="PF00672">
    <property type="entry name" value="HAMP"/>
    <property type="match status" value="1"/>
</dbReference>
<feature type="transmembrane region" description="Helical" evidence="13">
    <location>
        <begin position="171"/>
        <end position="191"/>
    </location>
</feature>
<keyword evidence="13" id="KW-0812">Transmembrane</keyword>
<dbReference type="InterPro" id="IPR050351">
    <property type="entry name" value="BphY/WalK/GraS-like"/>
</dbReference>
<name>A0A4V6PWK0_9BACI</name>
<evidence type="ECO:0000256" key="5">
    <source>
        <dbReference type="ARBA" id="ARBA00022553"/>
    </source>
</evidence>
<dbReference type="SUPFAM" id="SSF55874">
    <property type="entry name" value="ATPase domain of HSP90 chaperone/DNA topoisomerase II/histidine kinase"/>
    <property type="match status" value="1"/>
</dbReference>
<sequence length="477" mass="53534">MGHLNKNLFRRLLFGYLIVVLAGLGAVGLFMSYTMKDYMYDMTKDGMMRKANKVNLSIQDLNPGEAMNSRLAMLDGSFDTRVWVFGKNGEIIATSTPNEVSVGKSVNHNIVRDVMQGRTPPVQELAFDGLNEPMLSVVVPWGQGDSIYGGIVLHSPVNGLNQTIGHIRETILWAVLIGLVISTAMVSYLSWSISRPLREIERVANKIGIGDFSEKIEVHSSDEIGELATTINQISSRLEMTEAERKRLDQIRSDFLANASHELRTPLTALQGFLEALQDGLISEEGRTKYYDVMYHETLHMTRLVDDLMDLVKLENDDIAFSMHEVQLEALLKRLAFSFDNALKERGNTIQLEIEANLPRIEADQDRLEQMLNNLIKNANKFTEDGAITVTASTRDQDMVIEVKDTGVGISDKDKPLVWERFFKVDRGRERRNLGTGLGLSIVREIVLRHHGQIELQSEESIGTVFTITLPLTQQAS</sequence>
<gene>
    <name evidence="16" type="ORF">EV213_102258</name>
</gene>
<evidence type="ECO:0000256" key="10">
    <source>
        <dbReference type="ARBA" id="ARBA00023012"/>
    </source>
</evidence>
<dbReference type="Proteomes" id="UP000295632">
    <property type="component" value="Unassembled WGS sequence"/>
</dbReference>
<dbReference type="Gene3D" id="3.30.565.10">
    <property type="entry name" value="Histidine kinase-like ATPase, C-terminal domain"/>
    <property type="match status" value="1"/>
</dbReference>